<reference evidence="4" key="1">
    <citation type="submission" date="2022-11" db="UniProtKB">
        <authorList>
            <consortium name="WormBaseParasite"/>
        </authorList>
    </citation>
    <scope>IDENTIFICATION</scope>
</reference>
<evidence type="ECO:0000259" key="2">
    <source>
        <dbReference type="Pfam" id="PF02921"/>
    </source>
</evidence>
<dbReference type="Pfam" id="PF02921">
    <property type="entry name" value="UCR_TM"/>
    <property type="match status" value="1"/>
</dbReference>
<dbReference type="AlphaFoldDB" id="A0A914QQ20"/>
<dbReference type="Proteomes" id="UP000887578">
    <property type="component" value="Unplaced"/>
</dbReference>
<evidence type="ECO:0000256" key="1">
    <source>
        <dbReference type="SAM" id="MobiDB-lite"/>
    </source>
</evidence>
<feature type="region of interest" description="Disordered" evidence="1">
    <location>
        <begin position="39"/>
        <end position="61"/>
    </location>
</feature>
<evidence type="ECO:0000313" key="3">
    <source>
        <dbReference type="Proteomes" id="UP000887578"/>
    </source>
</evidence>
<protein>
    <submittedName>
        <fullName evidence="4">Cytochrome b-c1 complex subunit Rieske transmembrane domain-containing protein</fullName>
    </submittedName>
</protein>
<dbReference type="GO" id="GO:0008121">
    <property type="term" value="F:quinol-cytochrome-c reductase activity"/>
    <property type="evidence" value="ECO:0007669"/>
    <property type="project" value="InterPro"/>
</dbReference>
<proteinExistence type="predicted"/>
<organism evidence="3 4">
    <name type="scientific">Panagrolaimus davidi</name>
    <dbReference type="NCBI Taxonomy" id="227884"/>
    <lineage>
        <taxon>Eukaryota</taxon>
        <taxon>Metazoa</taxon>
        <taxon>Ecdysozoa</taxon>
        <taxon>Nematoda</taxon>
        <taxon>Chromadorea</taxon>
        <taxon>Rhabditida</taxon>
        <taxon>Tylenchina</taxon>
        <taxon>Panagrolaimomorpha</taxon>
        <taxon>Panagrolaimoidea</taxon>
        <taxon>Panagrolaimidae</taxon>
        <taxon>Panagrolaimus</taxon>
    </lineage>
</organism>
<name>A0A914QQ20_9BILA</name>
<dbReference type="Gene3D" id="1.20.5.270">
    <property type="entry name" value="Ubiquinol cytochrome reductase, transmembrane domain"/>
    <property type="match status" value="1"/>
</dbReference>
<evidence type="ECO:0000313" key="4">
    <source>
        <dbReference type="WBParaSite" id="PDA_v2.g5968.t1"/>
    </source>
</evidence>
<dbReference type="InterPro" id="IPR037008">
    <property type="entry name" value="bc1_Rieske_TM_sf"/>
</dbReference>
<feature type="domain" description="Cytochrome b-c1 complex subunit Rieske transmembrane" evidence="2">
    <location>
        <begin position="32"/>
        <end position="73"/>
    </location>
</feature>
<dbReference type="InterPro" id="IPR004192">
    <property type="entry name" value="Rieske_TM"/>
</dbReference>
<keyword evidence="3" id="KW-1185">Reference proteome</keyword>
<dbReference type="SUPFAM" id="SSF81502">
    <property type="entry name" value="ISP transmembrane anchor"/>
    <property type="match status" value="1"/>
</dbReference>
<dbReference type="WBParaSite" id="PDA_v2.g5968.t1">
    <property type="protein sequence ID" value="PDA_v2.g5968.t1"/>
    <property type="gene ID" value="PDA_v2.g5968"/>
</dbReference>
<accession>A0A914QQ20</accession>
<sequence length="78" mass="8614">MSSRTILPLVQNARKATNFAATAQTATQRAAHTDVQFPNFDSYRHDSTKDTSQPARATEDDRRAIPSAALYGGKLEIY</sequence>